<evidence type="ECO:0000256" key="4">
    <source>
        <dbReference type="ARBA" id="ARBA00022679"/>
    </source>
</evidence>
<dbReference type="InterPro" id="IPR036890">
    <property type="entry name" value="HATPase_C_sf"/>
</dbReference>
<keyword evidence="7" id="KW-0067">ATP-binding</keyword>
<keyword evidence="8" id="KW-0902">Two-component regulatory system</keyword>
<dbReference type="GO" id="GO:0016020">
    <property type="term" value="C:membrane"/>
    <property type="evidence" value="ECO:0007669"/>
    <property type="project" value="InterPro"/>
</dbReference>
<evidence type="ECO:0000313" key="12">
    <source>
        <dbReference type="EMBL" id="GID68208.1"/>
    </source>
</evidence>
<evidence type="ECO:0000256" key="6">
    <source>
        <dbReference type="ARBA" id="ARBA00022777"/>
    </source>
</evidence>
<evidence type="ECO:0000256" key="9">
    <source>
        <dbReference type="SAM" id="Phobius"/>
    </source>
</evidence>
<dbReference type="InterPro" id="IPR003594">
    <property type="entry name" value="HATPase_dom"/>
</dbReference>
<feature type="transmembrane region" description="Helical" evidence="9">
    <location>
        <begin position="85"/>
        <end position="107"/>
    </location>
</feature>
<name>A0A919IMS2_9ACTN</name>
<keyword evidence="9" id="KW-1133">Transmembrane helix</keyword>
<dbReference type="Pfam" id="PF02518">
    <property type="entry name" value="HATPase_c"/>
    <property type="match status" value="1"/>
</dbReference>
<organism evidence="12 13">
    <name type="scientific">Actinoplanes cyaneus</name>
    <dbReference type="NCBI Taxonomy" id="52696"/>
    <lineage>
        <taxon>Bacteria</taxon>
        <taxon>Bacillati</taxon>
        <taxon>Actinomycetota</taxon>
        <taxon>Actinomycetes</taxon>
        <taxon>Micromonosporales</taxon>
        <taxon>Micromonosporaceae</taxon>
        <taxon>Actinoplanes</taxon>
    </lineage>
</organism>
<keyword evidence="5" id="KW-0547">Nucleotide-binding</keyword>
<feature type="domain" description="Histidine kinase/HSP90-like ATPase" evidence="10">
    <location>
        <begin position="321"/>
        <end position="418"/>
    </location>
</feature>
<feature type="transmembrane region" description="Helical" evidence="9">
    <location>
        <begin position="116"/>
        <end position="134"/>
    </location>
</feature>
<dbReference type="PANTHER" id="PTHR24421:SF10">
    <property type="entry name" value="NITRATE_NITRITE SENSOR PROTEIN NARQ"/>
    <property type="match status" value="1"/>
</dbReference>
<evidence type="ECO:0000256" key="1">
    <source>
        <dbReference type="ARBA" id="ARBA00000085"/>
    </source>
</evidence>
<evidence type="ECO:0000256" key="2">
    <source>
        <dbReference type="ARBA" id="ARBA00012438"/>
    </source>
</evidence>
<reference evidence="12" key="1">
    <citation type="submission" date="2021-01" db="EMBL/GenBank/DDBJ databases">
        <title>Whole genome shotgun sequence of Actinoplanes cyaneus NBRC 14990.</title>
        <authorList>
            <person name="Komaki H."/>
            <person name="Tamura T."/>
        </authorList>
    </citation>
    <scope>NUCLEOTIDE SEQUENCE</scope>
    <source>
        <strain evidence="12">NBRC 14990</strain>
    </source>
</reference>
<dbReference type="InterPro" id="IPR050482">
    <property type="entry name" value="Sensor_HK_TwoCompSys"/>
</dbReference>
<dbReference type="Proteomes" id="UP000619479">
    <property type="component" value="Unassembled WGS sequence"/>
</dbReference>
<proteinExistence type="predicted"/>
<evidence type="ECO:0000256" key="8">
    <source>
        <dbReference type="ARBA" id="ARBA00023012"/>
    </source>
</evidence>
<dbReference type="EMBL" id="BOMH01000045">
    <property type="protein sequence ID" value="GID68208.1"/>
    <property type="molecule type" value="Genomic_DNA"/>
</dbReference>
<keyword evidence="6 12" id="KW-0418">Kinase</keyword>
<comment type="catalytic activity">
    <reaction evidence="1">
        <text>ATP + protein L-histidine = ADP + protein N-phospho-L-histidine.</text>
        <dbReference type="EC" id="2.7.13.3"/>
    </reaction>
</comment>
<dbReference type="CDD" id="cd16917">
    <property type="entry name" value="HATPase_UhpB-NarQ-NarX-like"/>
    <property type="match status" value="1"/>
</dbReference>
<feature type="domain" description="Signal transduction histidine kinase subgroup 3 dimerisation and phosphoacceptor" evidence="11">
    <location>
        <begin position="196"/>
        <end position="262"/>
    </location>
</feature>
<dbReference type="SUPFAM" id="SSF55874">
    <property type="entry name" value="ATPase domain of HSP90 chaperone/DNA topoisomerase II/histidine kinase"/>
    <property type="match status" value="1"/>
</dbReference>
<keyword evidence="9" id="KW-0812">Transmembrane</keyword>
<evidence type="ECO:0000256" key="5">
    <source>
        <dbReference type="ARBA" id="ARBA00022741"/>
    </source>
</evidence>
<keyword evidence="4" id="KW-0808">Transferase</keyword>
<dbReference type="PANTHER" id="PTHR24421">
    <property type="entry name" value="NITRATE/NITRITE SENSOR PROTEIN NARX-RELATED"/>
    <property type="match status" value="1"/>
</dbReference>
<protein>
    <recommendedName>
        <fullName evidence="2">histidine kinase</fullName>
        <ecNumber evidence="2">2.7.13.3</ecNumber>
    </recommendedName>
</protein>
<dbReference type="GO" id="GO:0005524">
    <property type="term" value="F:ATP binding"/>
    <property type="evidence" value="ECO:0007669"/>
    <property type="project" value="UniProtKB-KW"/>
</dbReference>
<evidence type="ECO:0000259" key="11">
    <source>
        <dbReference type="Pfam" id="PF07730"/>
    </source>
</evidence>
<comment type="caution">
    <text evidence="12">The sequence shown here is derived from an EMBL/GenBank/DDBJ whole genome shotgun (WGS) entry which is preliminary data.</text>
</comment>
<dbReference type="AlphaFoldDB" id="A0A919IMS2"/>
<keyword evidence="13" id="KW-1185">Reference proteome</keyword>
<dbReference type="Pfam" id="PF07730">
    <property type="entry name" value="HisKA_3"/>
    <property type="match status" value="1"/>
</dbReference>
<keyword evidence="9" id="KW-0472">Membrane</keyword>
<keyword evidence="3" id="KW-0597">Phosphoprotein</keyword>
<evidence type="ECO:0000256" key="3">
    <source>
        <dbReference type="ARBA" id="ARBA00022553"/>
    </source>
</evidence>
<dbReference type="Gene3D" id="3.30.565.10">
    <property type="entry name" value="Histidine kinase-like ATPase, C-terminal domain"/>
    <property type="match status" value="1"/>
</dbReference>
<feature type="transmembrane region" description="Helical" evidence="9">
    <location>
        <begin position="46"/>
        <end position="65"/>
    </location>
</feature>
<feature type="transmembrane region" description="Helical" evidence="9">
    <location>
        <begin position="140"/>
        <end position="160"/>
    </location>
</feature>
<accession>A0A919IMS2</accession>
<dbReference type="Gene3D" id="1.20.5.1930">
    <property type="match status" value="1"/>
</dbReference>
<evidence type="ECO:0000313" key="13">
    <source>
        <dbReference type="Proteomes" id="UP000619479"/>
    </source>
</evidence>
<feature type="transmembrane region" description="Helical" evidence="9">
    <location>
        <begin position="18"/>
        <end position="39"/>
    </location>
</feature>
<dbReference type="GO" id="GO:0000155">
    <property type="term" value="F:phosphorelay sensor kinase activity"/>
    <property type="evidence" value="ECO:0007669"/>
    <property type="project" value="InterPro"/>
</dbReference>
<sequence>MASVIMGRRVAVPLPARLWRRLLDVVLVVAAFGTGALRLQPWHPRLDLGFAAALVLTVSAVSMLWRRQRPATVFVVALLGNTLQLFAEVSTTISIDVGLVVGAYALAAHGRGPARVALPAAGVVPMAVAVVHGLDAAAGRYTVLAGAAAAVVSIGVPWLVGANVQARRRALTALSERAARLEVERELRAVRAVLDERGRIARELHDIVAHHVSVMGVQAGAARLAMAADPQRAEAALRTVESTARQAVGEMRRMLGVLRDPADAPPADSGQAGEQVLLSPQPGLADLPRLVGGFAETGMVIEMSVDWRLDAGGVTVADAVQLSAYRIVEQALTNVVEHAAAAPATVRVVVTADAVEVTVSNAAAPEGIGGRIAPAAGRHDRGHGTVGMRERVRMYDGVLNVGALPDGGYRVHARLPLAPR</sequence>
<dbReference type="EC" id="2.7.13.3" evidence="2"/>
<gene>
    <name evidence="12" type="ORF">Acy02nite_60890</name>
</gene>
<evidence type="ECO:0000259" key="10">
    <source>
        <dbReference type="Pfam" id="PF02518"/>
    </source>
</evidence>
<dbReference type="InterPro" id="IPR011712">
    <property type="entry name" value="Sig_transdc_His_kin_sub3_dim/P"/>
</dbReference>
<dbReference type="GO" id="GO:0046983">
    <property type="term" value="F:protein dimerization activity"/>
    <property type="evidence" value="ECO:0007669"/>
    <property type="project" value="InterPro"/>
</dbReference>
<evidence type="ECO:0000256" key="7">
    <source>
        <dbReference type="ARBA" id="ARBA00022840"/>
    </source>
</evidence>